<proteinExistence type="inferred from homology"/>
<evidence type="ECO:0000256" key="8">
    <source>
        <dbReference type="ARBA" id="ARBA00023136"/>
    </source>
</evidence>
<dbReference type="GO" id="GO:1902600">
    <property type="term" value="P:proton transmembrane transport"/>
    <property type="evidence" value="ECO:0007669"/>
    <property type="project" value="InterPro"/>
</dbReference>
<dbReference type="InterPro" id="IPR038770">
    <property type="entry name" value="Na+/solute_symporter_sf"/>
</dbReference>
<accession>A0A6N7IVU5</accession>
<evidence type="ECO:0000256" key="4">
    <source>
        <dbReference type="ARBA" id="ARBA00022449"/>
    </source>
</evidence>
<dbReference type="RefSeq" id="WP_194175056.1">
    <property type="nucleotide sequence ID" value="NZ_WHYR01000265.1"/>
</dbReference>
<keyword evidence="6 9" id="KW-1133">Transmembrane helix</keyword>
<dbReference type="GO" id="GO:0016020">
    <property type="term" value="C:membrane"/>
    <property type="evidence" value="ECO:0007669"/>
    <property type="project" value="UniProtKB-SubCell"/>
</dbReference>
<protein>
    <submittedName>
        <fullName evidence="11">Sodium:proton antiporter</fullName>
    </submittedName>
</protein>
<keyword evidence="12" id="KW-1185">Reference proteome</keyword>
<feature type="transmembrane region" description="Helical" evidence="9">
    <location>
        <begin position="105"/>
        <end position="125"/>
    </location>
</feature>
<evidence type="ECO:0000256" key="1">
    <source>
        <dbReference type="ARBA" id="ARBA00004141"/>
    </source>
</evidence>
<name>A0A6N7IVU5_9FIRM</name>
<feature type="non-terminal residue" evidence="11">
    <location>
        <position position="1"/>
    </location>
</feature>
<dbReference type="GO" id="GO:0015297">
    <property type="term" value="F:antiporter activity"/>
    <property type="evidence" value="ECO:0007669"/>
    <property type="project" value="UniProtKB-KW"/>
</dbReference>
<evidence type="ECO:0000256" key="2">
    <source>
        <dbReference type="ARBA" id="ARBA00005551"/>
    </source>
</evidence>
<dbReference type="Gene3D" id="1.20.1530.20">
    <property type="match status" value="1"/>
</dbReference>
<feature type="domain" description="Cation/H+ exchanger transmembrane" evidence="10">
    <location>
        <begin position="1"/>
        <end position="129"/>
    </location>
</feature>
<reference evidence="11 12" key="1">
    <citation type="submission" date="2019-10" db="EMBL/GenBank/DDBJ databases">
        <title>Comparative genomics of sulfur disproportionating microorganisms.</title>
        <authorList>
            <person name="Ward L.M."/>
            <person name="Bertran E."/>
            <person name="Johnston D."/>
        </authorList>
    </citation>
    <scope>NUCLEOTIDE SEQUENCE [LARGE SCALE GENOMIC DNA]</scope>
    <source>
        <strain evidence="11 12">DSM 14055</strain>
    </source>
</reference>
<feature type="transmembrane region" description="Helical" evidence="9">
    <location>
        <begin position="46"/>
        <end position="68"/>
    </location>
</feature>
<keyword evidence="4" id="KW-0050">Antiport</keyword>
<evidence type="ECO:0000256" key="5">
    <source>
        <dbReference type="ARBA" id="ARBA00022692"/>
    </source>
</evidence>
<dbReference type="EMBL" id="WHYR01000265">
    <property type="protein sequence ID" value="MQL54190.1"/>
    <property type="molecule type" value="Genomic_DNA"/>
</dbReference>
<dbReference type="Proteomes" id="UP000441717">
    <property type="component" value="Unassembled WGS sequence"/>
</dbReference>
<dbReference type="InterPro" id="IPR006153">
    <property type="entry name" value="Cation/H_exchanger_TM"/>
</dbReference>
<feature type="transmembrane region" description="Helical" evidence="9">
    <location>
        <begin position="74"/>
        <end position="96"/>
    </location>
</feature>
<comment type="subcellular location">
    <subcellularLocation>
        <location evidence="1">Membrane</location>
        <topology evidence="1">Multi-pass membrane protein</topology>
    </subcellularLocation>
</comment>
<dbReference type="Pfam" id="PF00999">
    <property type="entry name" value="Na_H_Exchanger"/>
    <property type="match status" value="1"/>
</dbReference>
<keyword evidence="8 9" id="KW-0472">Membrane</keyword>
<sequence>IFTLIIVLVALSESLGAENILGAFLAGVLVSLLSPNKELVQQLDSFGYGFLIPIFFVMVGVDLNIWALFKDPNIMIMIPLLFIALLISKLIPILYLKKWYDMKKVIGSGFLLTSTLSLVIAAATIGERLG</sequence>
<evidence type="ECO:0000259" key="10">
    <source>
        <dbReference type="Pfam" id="PF00999"/>
    </source>
</evidence>
<keyword evidence="3" id="KW-0813">Transport</keyword>
<keyword evidence="5 9" id="KW-0812">Transmembrane</keyword>
<evidence type="ECO:0000313" key="12">
    <source>
        <dbReference type="Proteomes" id="UP000441717"/>
    </source>
</evidence>
<comment type="similarity">
    <text evidence="2">Belongs to the monovalent cation:proton antiporter 2 (CPA2) transporter (TC 2.A.37) family.</text>
</comment>
<evidence type="ECO:0000313" key="11">
    <source>
        <dbReference type="EMBL" id="MQL54190.1"/>
    </source>
</evidence>
<gene>
    <name evidence="11" type="ORF">GFC01_18450</name>
</gene>
<keyword evidence="7" id="KW-0406">Ion transport</keyword>
<evidence type="ECO:0000256" key="9">
    <source>
        <dbReference type="SAM" id="Phobius"/>
    </source>
</evidence>
<dbReference type="PANTHER" id="PTHR43562">
    <property type="entry name" value="NAPA-TYPE SODIUM/HYDROGEN ANTIPORTER"/>
    <property type="match status" value="1"/>
</dbReference>
<dbReference type="AlphaFoldDB" id="A0A6N7IVU5"/>
<comment type="caution">
    <text evidence="11">The sequence shown here is derived from an EMBL/GenBank/DDBJ whole genome shotgun (WGS) entry which is preliminary data.</text>
</comment>
<organism evidence="11 12">
    <name type="scientific">Desulfofundulus thermobenzoicus</name>
    <dbReference type="NCBI Taxonomy" id="29376"/>
    <lineage>
        <taxon>Bacteria</taxon>
        <taxon>Bacillati</taxon>
        <taxon>Bacillota</taxon>
        <taxon>Clostridia</taxon>
        <taxon>Eubacteriales</taxon>
        <taxon>Peptococcaceae</taxon>
        <taxon>Desulfofundulus</taxon>
    </lineage>
</organism>
<dbReference type="PANTHER" id="PTHR43562:SF1">
    <property type="entry name" value="NA(+)_H(+) ANTIPORTER YJBQ-RELATED"/>
    <property type="match status" value="1"/>
</dbReference>
<feature type="transmembrane region" description="Helical" evidence="9">
    <location>
        <begin position="15"/>
        <end position="34"/>
    </location>
</feature>
<evidence type="ECO:0000256" key="3">
    <source>
        <dbReference type="ARBA" id="ARBA00022448"/>
    </source>
</evidence>
<evidence type="ECO:0000256" key="7">
    <source>
        <dbReference type="ARBA" id="ARBA00023065"/>
    </source>
</evidence>
<feature type="non-terminal residue" evidence="11">
    <location>
        <position position="130"/>
    </location>
</feature>
<evidence type="ECO:0000256" key="6">
    <source>
        <dbReference type="ARBA" id="ARBA00022989"/>
    </source>
</evidence>